<evidence type="ECO:0000259" key="2">
    <source>
        <dbReference type="Pfam" id="PF00884"/>
    </source>
</evidence>
<feature type="region of interest" description="Disordered" evidence="1">
    <location>
        <begin position="415"/>
        <end position="447"/>
    </location>
</feature>
<keyword evidence="4" id="KW-1185">Reference proteome</keyword>
<evidence type="ECO:0000313" key="4">
    <source>
        <dbReference type="Proteomes" id="UP000011566"/>
    </source>
</evidence>
<dbReference type="PANTHER" id="PTHR43751:SF3">
    <property type="entry name" value="SULFATASE N-TERMINAL DOMAIN-CONTAINING PROTEIN"/>
    <property type="match status" value="1"/>
</dbReference>
<organism evidence="3 4">
    <name type="scientific">Halococcus hamelinensis 100A6</name>
    <dbReference type="NCBI Taxonomy" id="1132509"/>
    <lineage>
        <taxon>Archaea</taxon>
        <taxon>Methanobacteriati</taxon>
        <taxon>Methanobacteriota</taxon>
        <taxon>Stenosarchaea group</taxon>
        <taxon>Halobacteria</taxon>
        <taxon>Halobacteriales</taxon>
        <taxon>Halococcaceae</taxon>
        <taxon>Halococcus</taxon>
    </lineage>
</organism>
<reference evidence="3 4" key="1">
    <citation type="journal article" date="2014" name="PLoS Genet.">
        <title>Phylogenetically driven sequencing of extremely halophilic archaea reveals strategies for static and dynamic osmo-response.</title>
        <authorList>
            <person name="Becker E.A."/>
            <person name="Seitzer P.M."/>
            <person name="Tritt A."/>
            <person name="Larsen D."/>
            <person name="Krusor M."/>
            <person name="Yao A.I."/>
            <person name="Wu D."/>
            <person name="Madern D."/>
            <person name="Eisen J.A."/>
            <person name="Darling A.E."/>
            <person name="Facciotti M.T."/>
        </authorList>
    </citation>
    <scope>NUCLEOTIDE SEQUENCE [LARGE SCALE GENOMIC DNA]</scope>
    <source>
        <strain evidence="3 4">100A6</strain>
    </source>
</reference>
<comment type="caution">
    <text evidence="3">The sequence shown here is derived from an EMBL/GenBank/DDBJ whole genome shotgun (WGS) entry which is preliminary data.</text>
</comment>
<dbReference type="Proteomes" id="UP000011566">
    <property type="component" value="Unassembled WGS sequence"/>
</dbReference>
<evidence type="ECO:0000256" key="1">
    <source>
        <dbReference type="SAM" id="MobiDB-lite"/>
    </source>
</evidence>
<dbReference type="Pfam" id="PF00884">
    <property type="entry name" value="Sulfatase"/>
    <property type="match status" value="1"/>
</dbReference>
<feature type="compositionally biased region" description="Basic and acidic residues" evidence="1">
    <location>
        <begin position="415"/>
        <end position="435"/>
    </location>
</feature>
<dbReference type="PANTHER" id="PTHR43751">
    <property type="entry name" value="SULFATASE"/>
    <property type="match status" value="1"/>
</dbReference>
<feature type="domain" description="Sulfatase N-terminal" evidence="2">
    <location>
        <begin position="5"/>
        <end position="350"/>
    </location>
</feature>
<gene>
    <name evidence="3" type="ORF">C447_02567</name>
</gene>
<proteinExistence type="predicted"/>
<dbReference type="RefSeq" id="WP_007690596.1">
    <property type="nucleotide sequence ID" value="NZ_AJRK01000041.1"/>
</dbReference>
<dbReference type="CDD" id="cd16148">
    <property type="entry name" value="sulfatase_like"/>
    <property type="match status" value="1"/>
</dbReference>
<evidence type="ECO:0000313" key="3">
    <source>
        <dbReference type="EMBL" id="EMA41044.1"/>
    </source>
</evidence>
<protein>
    <submittedName>
        <fullName evidence="3">Sulfatase</fullName>
    </submittedName>
</protein>
<dbReference type="AlphaFoldDB" id="M0M8W8"/>
<name>M0M8W8_9EURY</name>
<dbReference type="eggNOG" id="arCOG02785">
    <property type="taxonomic scope" value="Archaea"/>
</dbReference>
<sequence>MVSRPNVVVVVMDTARARDVVRSAHRETRLPAIDRLAEEGTEYTNAFASAPWTLPSHAGLFTGTYSSKHGAHAGHKHLDEGLPTLAEAFRSNGYETVAVSNNTWISEEFGFARGFETLYKTWQYVQTDTDLGEVARTKRGSEMVRALAARLLDGNPAINAANAVYGQFFRKRTDDGARRTNEWLRGWLADRSSRKPFFTFVNYLEPHLEYHPPRALAEQYLPNGVTYDDAMAVSQDAWAYITGHESHTEADFDILHGLYNAEIAYLDRRIGDLRGYLEATGEWEDTVLVVTGDHGENIGDHGLMDHQYSLYDSLLHVPLVVAGGAFDGGGRVEDLVQLTDLAPTLLDAADLDAPAMRESIQGRSFHPDANADPRTHAIAEYMAPQPSMDALREQVGPLPDGFPYDRSLRAVRTDDDKLIRGSDGTRERYEVRTDPEESTDLADESSDRVAELETVLDDWLESFEHSEASGSVSMTDATKDRLEDLGYL</sequence>
<dbReference type="OrthoDB" id="102174at2157"/>
<feature type="region of interest" description="Disordered" evidence="1">
    <location>
        <begin position="465"/>
        <end position="488"/>
    </location>
</feature>
<dbReference type="InterPro" id="IPR052701">
    <property type="entry name" value="GAG_Ulvan_Degrading_Sulfatases"/>
</dbReference>
<dbReference type="InterPro" id="IPR000917">
    <property type="entry name" value="Sulfatase_N"/>
</dbReference>
<dbReference type="EMBL" id="AOMB01000007">
    <property type="protein sequence ID" value="EMA41044.1"/>
    <property type="molecule type" value="Genomic_DNA"/>
</dbReference>
<feature type="compositionally biased region" description="Basic and acidic residues" evidence="1">
    <location>
        <begin position="477"/>
        <end position="488"/>
    </location>
</feature>
<dbReference type="Gene3D" id="3.40.720.10">
    <property type="entry name" value="Alkaline Phosphatase, subunit A"/>
    <property type="match status" value="1"/>
</dbReference>
<dbReference type="SUPFAM" id="SSF53649">
    <property type="entry name" value="Alkaline phosphatase-like"/>
    <property type="match status" value="1"/>
</dbReference>
<dbReference type="PATRIC" id="fig|1132509.6.peg.603"/>
<accession>M0M8W8</accession>
<dbReference type="InterPro" id="IPR017850">
    <property type="entry name" value="Alkaline_phosphatase_core_sf"/>
</dbReference>